<comment type="function">
    <text evidence="12">Catalyzes the phosphorylation of ribose at O-5 in a reaction requiring ATP and magnesium. The resulting D-ribose-5-phosphate can then be used either for sythesis of nucleotides, histidine, and tryptophan, or as a component of the pentose phosphate pathway.</text>
</comment>
<proteinExistence type="inferred from homology"/>
<feature type="binding site" evidence="12">
    <location>
        <begin position="268"/>
        <end position="269"/>
    </location>
    <ligand>
        <name>ATP</name>
        <dbReference type="ChEBI" id="CHEBI:30616"/>
    </ligand>
</feature>
<evidence type="ECO:0000256" key="1">
    <source>
        <dbReference type="ARBA" id="ARBA00005380"/>
    </source>
</evidence>
<evidence type="ECO:0000256" key="4">
    <source>
        <dbReference type="ARBA" id="ARBA00022679"/>
    </source>
</evidence>
<dbReference type="Pfam" id="PF00294">
    <property type="entry name" value="PfkB"/>
    <property type="match status" value="1"/>
</dbReference>
<dbReference type="Gene3D" id="3.40.1190.20">
    <property type="match status" value="1"/>
</dbReference>
<dbReference type="InterPro" id="IPR011611">
    <property type="entry name" value="PfkB_dom"/>
</dbReference>
<feature type="binding site" evidence="12">
    <location>
        <position position="201"/>
    </location>
    <ligand>
        <name>ATP</name>
        <dbReference type="ChEBI" id="CHEBI:30616"/>
    </ligand>
</feature>
<evidence type="ECO:0000256" key="12">
    <source>
        <dbReference type="HAMAP-Rule" id="MF_01987"/>
    </source>
</evidence>
<comment type="similarity">
    <text evidence="1">Belongs to the carbohydrate kinase pfkB family.</text>
</comment>
<dbReference type="EMBL" id="JAFMYU010000009">
    <property type="protein sequence ID" value="MBO0931928.1"/>
    <property type="molecule type" value="Genomic_DNA"/>
</dbReference>
<dbReference type="GO" id="GO:0005829">
    <property type="term" value="C:cytosol"/>
    <property type="evidence" value="ECO:0007669"/>
    <property type="project" value="TreeGrafter"/>
</dbReference>
<comment type="activity regulation">
    <text evidence="12">Activated by a monovalent cation that binds near, but not in, the active site. The most likely occupant of the site in vivo is potassium. Ion binding induces a conformational change that may alter substrate affinity.</text>
</comment>
<feature type="binding site" evidence="12">
    <location>
        <position position="308"/>
    </location>
    <ligand>
        <name>K(+)</name>
        <dbReference type="ChEBI" id="CHEBI:29103"/>
    </ligand>
</feature>
<keyword evidence="10 12" id="KW-0630">Potassium</keyword>
<keyword evidence="4 12" id="KW-0808">Transferase</keyword>
<keyword evidence="15" id="KW-1185">Reference proteome</keyword>
<feature type="binding site" evidence="12">
    <location>
        <position position="263"/>
    </location>
    <ligand>
        <name>K(+)</name>
        <dbReference type="ChEBI" id="CHEBI:29103"/>
    </ligand>
</feature>
<feature type="binding site" evidence="12">
    <location>
        <position position="269"/>
    </location>
    <ligand>
        <name>substrate</name>
    </ligand>
</feature>
<accession>A0A939JZZ2</accession>
<evidence type="ECO:0000313" key="14">
    <source>
        <dbReference type="EMBL" id="MBO0931928.1"/>
    </source>
</evidence>
<feature type="binding site" evidence="12">
    <location>
        <position position="265"/>
    </location>
    <ligand>
        <name>K(+)</name>
        <dbReference type="ChEBI" id="CHEBI:29103"/>
    </ligand>
</feature>
<keyword evidence="11 12" id="KW-0119">Carbohydrate metabolism</keyword>
<gene>
    <name evidence="12 14" type="primary">rbsK</name>
    <name evidence="14" type="ORF">J2I48_13040</name>
</gene>
<feature type="binding site" evidence="12">
    <location>
        <begin position="237"/>
        <end position="242"/>
    </location>
    <ligand>
        <name>ATP</name>
        <dbReference type="ChEBI" id="CHEBI:30616"/>
    </ligand>
</feature>
<dbReference type="InterPro" id="IPR011877">
    <property type="entry name" value="Ribokinase"/>
</dbReference>
<dbReference type="SUPFAM" id="SSF53613">
    <property type="entry name" value="Ribokinase-like"/>
    <property type="match status" value="1"/>
</dbReference>
<comment type="caution">
    <text evidence="14">The sequence shown here is derived from an EMBL/GenBank/DDBJ whole genome shotgun (WGS) entry which is preliminary data.</text>
</comment>
<dbReference type="AlphaFoldDB" id="A0A939JZZ2"/>
<dbReference type="CDD" id="cd01174">
    <property type="entry name" value="ribokinase"/>
    <property type="match status" value="1"/>
</dbReference>
<sequence length="323" mass="33150">MPPFVCVIGSSNTDMVIKGQKLPAPGETVIGGTFLMNPGGKGANQAVAAARLAATAPMLGSNESVTTTSVTFVSNVGNDVFGRQARQQFEREGIRTDFVTTDADEPSGVALIGVDSQGENCIMVASGANARLSQVQVSMALAAAVSTETTVVLLQLESPVPTVEYAIRQSHARGMRVVLNPAPAQPLDPAVLACLHLITPNETEAELLTGIRVTDEATALKAAHKLHESGVPNVVITLGARGAFLSTRTGASLVAAPPVTAVDTTAAGDCFNGALAVAIAEGQSLPDAVAFACKAASISVTRMGAQVSMPHRHEVDALPLLTH</sequence>
<keyword evidence="8 12" id="KW-0067">ATP-binding</keyword>
<dbReference type="NCBIfam" id="NF008353">
    <property type="entry name" value="PRK11142.1"/>
    <property type="match status" value="1"/>
</dbReference>
<dbReference type="PROSITE" id="PS00584">
    <property type="entry name" value="PFKB_KINASES_2"/>
    <property type="match status" value="1"/>
</dbReference>
<evidence type="ECO:0000256" key="11">
    <source>
        <dbReference type="ARBA" id="ARBA00023277"/>
    </source>
</evidence>
<evidence type="ECO:0000256" key="6">
    <source>
        <dbReference type="ARBA" id="ARBA00022741"/>
    </source>
</evidence>
<feature type="binding site" evidence="12">
    <location>
        <begin position="12"/>
        <end position="14"/>
    </location>
    <ligand>
        <name>substrate</name>
    </ligand>
</feature>
<dbReference type="InterPro" id="IPR002173">
    <property type="entry name" value="Carboh/pur_kinase_PfkB_CS"/>
</dbReference>
<dbReference type="PANTHER" id="PTHR10584:SF166">
    <property type="entry name" value="RIBOKINASE"/>
    <property type="match status" value="1"/>
</dbReference>
<feature type="binding site" evidence="12">
    <location>
        <begin position="40"/>
        <end position="44"/>
    </location>
    <ligand>
        <name>substrate</name>
    </ligand>
</feature>
<feature type="domain" description="Carbohydrate kinase PfkB" evidence="13">
    <location>
        <begin position="4"/>
        <end position="311"/>
    </location>
</feature>
<dbReference type="EC" id="2.7.1.15" evidence="2 12"/>
<evidence type="ECO:0000256" key="3">
    <source>
        <dbReference type="ARBA" id="ARBA00016943"/>
    </source>
</evidence>
<keyword evidence="6 12" id="KW-0547">Nucleotide-binding</keyword>
<feature type="binding site" evidence="12">
    <location>
        <position position="304"/>
    </location>
    <ligand>
        <name>K(+)</name>
        <dbReference type="ChEBI" id="CHEBI:29103"/>
    </ligand>
</feature>
<dbReference type="RefSeq" id="WP_207335896.1">
    <property type="nucleotide sequence ID" value="NZ_JAFMYU010000009.1"/>
</dbReference>
<evidence type="ECO:0000256" key="7">
    <source>
        <dbReference type="ARBA" id="ARBA00022777"/>
    </source>
</evidence>
<feature type="active site" description="Proton acceptor" evidence="12">
    <location>
        <position position="269"/>
    </location>
</feature>
<dbReference type="PANTHER" id="PTHR10584">
    <property type="entry name" value="SUGAR KINASE"/>
    <property type="match status" value="1"/>
</dbReference>
<organism evidence="14 15">
    <name type="scientific">Fibrella aquatilis</name>
    <dbReference type="NCBI Taxonomy" id="2817059"/>
    <lineage>
        <taxon>Bacteria</taxon>
        <taxon>Pseudomonadati</taxon>
        <taxon>Bacteroidota</taxon>
        <taxon>Cytophagia</taxon>
        <taxon>Cytophagales</taxon>
        <taxon>Spirosomataceae</taxon>
        <taxon>Fibrella</taxon>
    </lineage>
</organism>
<dbReference type="Proteomes" id="UP000664795">
    <property type="component" value="Unassembled WGS sequence"/>
</dbReference>
<keyword evidence="7 12" id="KW-0418">Kinase</keyword>
<protein>
    <recommendedName>
        <fullName evidence="3 12">Ribokinase</fullName>
        <shortName evidence="12">RK</shortName>
        <ecNumber evidence="2 12">2.7.1.15</ecNumber>
    </recommendedName>
</protein>
<reference evidence="14 15" key="1">
    <citation type="submission" date="2021-03" db="EMBL/GenBank/DDBJ databases">
        <title>Fibrella sp. HMF5036 genome sequencing and assembly.</title>
        <authorList>
            <person name="Kang H."/>
            <person name="Kim H."/>
            <person name="Bae S."/>
            <person name="Joh K."/>
        </authorList>
    </citation>
    <scope>NUCLEOTIDE SEQUENCE [LARGE SCALE GENOMIC DNA]</scope>
    <source>
        <strain evidence="14 15">HMF5036</strain>
    </source>
</reference>
<dbReference type="InterPro" id="IPR002139">
    <property type="entry name" value="Ribo/fructo_kinase"/>
</dbReference>
<evidence type="ECO:0000313" key="15">
    <source>
        <dbReference type="Proteomes" id="UP000664795"/>
    </source>
</evidence>
<evidence type="ECO:0000256" key="5">
    <source>
        <dbReference type="ARBA" id="ARBA00022723"/>
    </source>
</evidence>
<dbReference type="GO" id="GO:0005524">
    <property type="term" value="F:ATP binding"/>
    <property type="evidence" value="ECO:0007669"/>
    <property type="project" value="UniProtKB-UniRule"/>
</dbReference>
<evidence type="ECO:0000259" key="13">
    <source>
        <dbReference type="Pfam" id="PF00294"/>
    </source>
</evidence>
<comment type="subcellular location">
    <subcellularLocation>
        <location evidence="12">Cytoplasm</location>
    </subcellularLocation>
</comment>
<dbReference type="NCBIfam" id="TIGR02152">
    <property type="entry name" value="D_ribokin_bact"/>
    <property type="match status" value="1"/>
</dbReference>
<evidence type="ECO:0000256" key="9">
    <source>
        <dbReference type="ARBA" id="ARBA00022842"/>
    </source>
</evidence>
<keyword evidence="5 12" id="KW-0479">Metal-binding</keyword>
<dbReference type="PRINTS" id="PR00990">
    <property type="entry name" value="RIBOKINASE"/>
</dbReference>
<feature type="binding site" evidence="12">
    <location>
        <position position="299"/>
    </location>
    <ligand>
        <name>K(+)</name>
        <dbReference type="ChEBI" id="CHEBI:29103"/>
    </ligand>
</feature>
<comment type="similarity">
    <text evidence="12">Belongs to the carbohydrate kinase PfkB family. Ribokinase subfamily.</text>
</comment>
<comment type="subunit">
    <text evidence="12">Homodimer.</text>
</comment>
<evidence type="ECO:0000256" key="10">
    <source>
        <dbReference type="ARBA" id="ARBA00022958"/>
    </source>
</evidence>
<dbReference type="HAMAP" id="MF_01987">
    <property type="entry name" value="Ribokinase"/>
    <property type="match status" value="1"/>
</dbReference>
<name>A0A939JZZ2_9BACT</name>
<dbReference type="GO" id="GO:0004747">
    <property type="term" value="F:ribokinase activity"/>
    <property type="evidence" value="ECO:0007669"/>
    <property type="project" value="UniProtKB-UniRule"/>
</dbReference>
<comment type="cofactor">
    <cofactor evidence="12">
        <name>Mg(2+)</name>
        <dbReference type="ChEBI" id="CHEBI:18420"/>
    </cofactor>
    <text evidence="12">Requires a divalent cation, most likely magnesium in vivo, as an electrophilic catalyst to aid phosphoryl group transfer. It is the chelate of the metal and the nucleotide that is the actual substrate.</text>
</comment>
<comment type="pathway">
    <text evidence="12">Carbohydrate metabolism; D-ribose degradation; D-ribose 5-phosphate from beta-D-ribopyranose: step 2/2.</text>
</comment>
<dbReference type="GO" id="GO:0046872">
    <property type="term" value="F:metal ion binding"/>
    <property type="evidence" value="ECO:0007669"/>
    <property type="project" value="UniProtKB-KW"/>
</dbReference>
<evidence type="ECO:0000256" key="2">
    <source>
        <dbReference type="ARBA" id="ARBA00012035"/>
    </source>
</evidence>
<dbReference type="InterPro" id="IPR029056">
    <property type="entry name" value="Ribokinase-like"/>
</dbReference>
<keyword evidence="12" id="KW-0963">Cytoplasm</keyword>
<dbReference type="GO" id="GO:0019303">
    <property type="term" value="P:D-ribose catabolic process"/>
    <property type="evidence" value="ECO:0007669"/>
    <property type="project" value="UniProtKB-UniRule"/>
</dbReference>
<keyword evidence="9 12" id="KW-0460">Magnesium</keyword>
<evidence type="ECO:0000256" key="8">
    <source>
        <dbReference type="ARBA" id="ARBA00022840"/>
    </source>
</evidence>
<comment type="caution">
    <text evidence="12">Lacks conserved residue(s) required for the propagation of feature annotation.</text>
</comment>
<feature type="binding site" evidence="12">
    <location>
        <position position="302"/>
    </location>
    <ligand>
        <name>K(+)</name>
        <dbReference type="ChEBI" id="CHEBI:29103"/>
    </ligand>
</feature>
<comment type="catalytic activity">
    <reaction evidence="12">
        <text>D-ribose + ATP = D-ribose 5-phosphate + ADP + H(+)</text>
        <dbReference type="Rhea" id="RHEA:13697"/>
        <dbReference type="ChEBI" id="CHEBI:15378"/>
        <dbReference type="ChEBI" id="CHEBI:30616"/>
        <dbReference type="ChEBI" id="CHEBI:47013"/>
        <dbReference type="ChEBI" id="CHEBI:78346"/>
        <dbReference type="ChEBI" id="CHEBI:456216"/>
        <dbReference type="EC" id="2.7.1.15"/>
    </reaction>
</comment>
<feature type="binding site" evidence="12">
    <location>
        <position position="157"/>
    </location>
    <ligand>
        <name>substrate</name>
    </ligand>
</feature>